<comment type="caution">
    <text evidence="2">The sequence shown here is derived from an EMBL/GenBank/DDBJ whole genome shotgun (WGS) entry which is preliminary data.</text>
</comment>
<dbReference type="EMBL" id="QICL01000039">
    <property type="protein sequence ID" value="PXV59276.1"/>
    <property type="molecule type" value="Genomic_DNA"/>
</dbReference>
<dbReference type="AlphaFoldDB" id="A0A2V3PJ08"/>
<dbReference type="OrthoDB" id="9769598at2"/>
<reference evidence="2 3" key="1">
    <citation type="submission" date="2018-03" db="EMBL/GenBank/DDBJ databases">
        <title>Genomic Encyclopedia of Archaeal and Bacterial Type Strains, Phase II (KMG-II): from individual species to whole genera.</title>
        <authorList>
            <person name="Goeker M."/>
        </authorList>
    </citation>
    <scope>NUCLEOTIDE SEQUENCE [LARGE SCALE GENOMIC DNA]</scope>
    <source>
        <strain evidence="2 3">DSM 100214</strain>
    </source>
</reference>
<dbReference type="PANTHER" id="PTHR42951">
    <property type="entry name" value="METALLO-BETA-LACTAMASE DOMAIN-CONTAINING"/>
    <property type="match status" value="1"/>
</dbReference>
<evidence type="ECO:0000256" key="1">
    <source>
        <dbReference type="SAM" id="SignalP"/>
    </source>
</evidence>
<dbReference type="SUPFAM" id="SSF56281">
    <property type="entry name" value="Metallo-hydrolase/oxidoreductase"/>
    <property type="match status" value="1"/>
</dbReference>
<proteinExistence type="predicted"/>
<feature type="signal peptide" evidence="1">
    <location>
        <begin position="1"/>
        <end position="20"/>
    </location>
</feature>
<gene>
    <name evidence="2" type="ORF">CLV62_13913</name>
</gene>
<accession>A0A2V3PJ08</accession>
<dbReference type="InterPro" id="IPR036866">
    <property type="entry name" value="RibonucZ/Hydroxyglut_hydro"/>
</dbReference>
<organism evidence="2 3">
    <name type="scientific">Dysgonomonas alginatilytica</name>
    <dbReference type="NCBI Taxonomy" id="1605892"/>
    <lineage>
        <taxon>Bacteria</taxon>
        <taxon>Pseudomonadati</taxon>
        <taxon>Bacteroidota</taxon>
        <taxon>Bacteroidia</taxon>
        <taxon>Bacteroidales</taxon>
        <taxon>Dysgonomonadaceae</taxon>
        <taxon>Dysgonomonas</taxon>
    </lineage>
</organism>
<dbReference type="RefSeq" id="WP_110312419.1">
    <property type="nucleotide sequence ID" value="NZ_QICL01000039.1"/>
</dbReference>
<name>A0A2V3PJ08_9BACT</name>
<evidence type="ECO:0000313" key="2">
    <source>
        <dbReference type="EMBL" id="PXV59276.1"/>
    </source>
</evidence>
<keyword evidence="2" id="KW-0378">Hydrolase</keyword>
<keyword evidence="1" id="KW-0732">Signal</keyword>
<evidence type="ECO:0000313" key="3">
    <source>
        <dbReference type="Proteomes" id="UP000247973"/>
    </source>
</evidence>
<dbReference type="Proteomes" id="UP000247973">
    <property type="component" value="Unassembled WGS sequence"/>
</dbReference>
<dbReference type="GO" id="GO:0016787">
    <property type="term" value="F:hydrolase activity"/>
    <property type="evidence" value="ECO:0007669"/>
    <property type="project" value="UniProtKB-KW"/>
</dbReference>
<keyword evidence="3" id="KW-1185">Reference proteome</keyword>
<feature type="chain" id="PRO_5016060773" evidence="1">
    <location>
        <begin position="21"/>
        <end position="482"/>
    </location>
</feature>
<dbReference type="Gene3D" id="3.60.15.10">
    <property type="entry name" value="Ribonuclease Z/Hydroxyacylglutathione hydrolase-like"/>
    <property type="match status" value="1"/>
</dbReference>
<protein>
    <submittedName>
        <fullName evidence="2">Glyoxylase-like metal-dependent hydrolase (Beta-lactamase superfamily II)</fullName>
    </submittedName>
</protein>
<dbReference type="PANTHER" id="PTHR42951:SF20">
    <property type="entry name" value="BETA LACTAMASE"/>
    <property type="match status" value="1"/>
</dbReference>
<dbReference type="InterPro" id="IPR050855">
    <property type="entry name" value="NDM-1-like"/>
</dbReference>
<sequence>MKYIIYLFIALFVSTPSIYAQGNLNKSWTKQNRPIRNKVLTFSFTESKNELRHSYQPWDQTNYQIKGDVWITPKSLYKKENMSINGKPVSSVLQYSQNTMLFSDYGSDTLSTVTEEEHHKQLYLSARYTPTLLLEYFYNRKSRLESNTDSIYNTYLEVINEARIRLFINKATDLVDKIDILENDDFFGNINSTFEYRNYINHQSLFIPTQILMSKINGKLQDSIFITSFKIENKLPVLLAAPLKYTFKESLHDNTSISLEKYNDHIYFLYLGHTDSKSLVVEFKDFLLVAEAPLNSRNGDMIISEIKKNFPDKPIKFFVFGHHHPHYLGGVRPFIHEGANILSSMGDFDYLTYLARNPRTLKPDSLEFDRKRLNVNILGENRTITDNNYSMQVINIGEDSHHTKDYIIFYFPKEKIIFEGDLVWIPNDGRATGKVSSRQKGLYEAIQKLNLNVDTIFQSWPIKEFNYKSKISFKELEESVKE</sequence>